<gene>
    <name evidence="8" type="primary">yfcD</name>
    <name evidence="8" type="ORF">EHSB41UT_03650</name>
</gene>
<dbReference type="EMBL" id="FWPT01000009">
    <property type="protein sequence ID" value="SMA49860.1"/>
    <property type="molecule type" value="Genomic_DNA"/>
</dbReference>
<feature type="domain" description="Nudix hydrolase" evidence="7">
    <location>
        <begin position="38"/>
        <end position="166"/>
    </location>
</feature>
<dbReference type="OrthoDB" id="517136at2"/>
<dbReference type="PIRSF" id="PIRSF017340">
    <property type="entry name" value="Nudix_hydro"/>
    <property type="match status" value="1"/>
</dbReference>
<dbReference type="PANTHER" id="PTHR10885:SF0">
    <property type="entry name" value="ISOPENTENYL-DIPHOSPHATE DELTA-ISOMERASE"/>
    <property type="match status" value="1"/>
</dbReference>
<dbReference type="Pfam" id="PF00293">
    <property type="entry name" value="NUDIX"/>
    <property type="match status" value="1"/>
</dbReference>
<dbReference type="RefSeq" id="WP_087112309.1">
    <property type="nucleotide sequence ID" value="NZ_CBCSCN010000011.1"/>
</dbReference>
<comment type="similarity">
    <text evidence="2">Belongs to the Nudix hydrolase family.</text>
</comment>
<dbReference type="GO" id="GO:0046872">
    <property type="term" value="F:metal ion binding"/>
    <property type="evidence" value="ECO:0007669"/>
    <property type="project" value="UniProtKB-KW"/>
</dbReference>
<dbReference type="PROSITE" id="PS51462">
    <property type="entry name" value="NUDIX"/>
    <property type="match status" value="1"/>
</dbReference>
<dbReference type="InterPro" id="IPR020084">
    <property type="entry name" value="NUDIX_hydrolase_CS"/>
</dbReference>
<evidence type="ECO:0000256" key="2">
    <source>
        <dbReference type="ARBA" id="ARBA00005582"/>
    </source>
</evidence>
<dbReference type="InterPro" id="IPR024195">
    <property type="entry name" value="NUDIX_hydrolase_YfcD_pred"/>
</dbReference>
<dbReference type="Gene3D" id="3.90.79.10">
    <property type="entry name" value="Nucleoside Triphosphate Pyrophosphohydrolase"/>
    <property type="match status" value="1"/>
</dbReference>
<proteinExistence type="inferred from homology"/>
<evidence type="ECO:0000313" key="9">
    <source>
        <dbReference type="Proteomes" id="UP000196573"/>
    </source>
</evidence>
<dbReference type="InterPro" id="IPR000086">
    <property type="entry name" value="NUDIX_hydrolase_dom"/>
</dbReference>
<evidence type="ECO:0000256" key="5">
    <source>
        <dbReference type="ARBA" id="ARBA00022842"/>
    </source>
</evidence>
<organism evidence="8 9">
    <name type="scientific">Parendozoicomonas haliclonae</name>
    <dbReference type="NCBI Taxonomy" id="1960125"/>
    <lineage>
        <taxon>Bacteria</taxon>
        <taxon>Pseudomonadati</taxon>
        <taxon>Pseudomonadota</taxon>
        <taxon>Gammaproteobacteria</taxon>
        <taxon>Oceanospirillales</taxon>
        <taxon>Endozoicomonadaceae</taxon>
        <taxon>Parendozoicomonas</taxon>
    </lineage>
</organism>
<comment type="cofactor">
    <cofactor evidence="1">
        <name>Mg(2+)</name>
        <dbReference type="ChEBI" id="CHEBI:18420"/>
    </cofactor>
</comment>
<dbReference type="GO" id="GO:0016817">
    <property type="term" value="F:hydrolase activity, acting on acid anhydrides"/>
    <property type="evidence" value="ECO:0007669"/>
    <property type="project" value="InterPro"/>
</dbReference>
<dbReference type="Proteomes" id="UP000196573">
    <property type="component" value="Unassembled WGS sequence"/>
</dbReference>
<reference evidence="8 9" key="1">
    <citation type="submission" date="2017-03" db="EMBL/GenBank/DDBJ databases">
        <authorList>
            <person name="Afonso C.L."/>
            <person name="Miller P.J."/>
            <person name="Scott M.A."/>
            <person name="Spackman E."/>
            <person name="Goraichik I."/>
            <person name="Dimitrov K.M."/>
            <person name="Suarez D.L."/>
            <person name="Swayne D.E."/>
        </authorList>
    </citation>
    <scope>NUCLEOTIDE SEQUENCE [LARGE SCALE GENOMIC DNA]</scope>
    <source>
        <strain evidence="8">SB41UT1</strain>
    </source>
</reference>
<feature type="binding site" evidence="6">
    <location>
        <position position="95"/>
    </location>
    <ligand>
        <name>Mg(2+)</name>
        <dbReference type="ChEBI" id="CHEBI:18420"/>
    </ligand>
</feature>
<protein>
    <submittedName>
        <fullName evidence="8">Putative Nudix hydrolase YfcD</fullName>
        <ecNumber evidence="8">3.6.-.-</ecNumber>
    </submittedName>
</protein>
<dbReference type="PANTHER" id="PTHR10885">
    <property type="entry name" value="ISOPENTENYL-DIPHOSPHATE DELTA-ISOMERASE"/>
    <property type="match status" value="1"/>
</dbReference>
<dbReference type="CDD" id="cd04697">
    <property type="entry name" value="NUDIX_Hydrolase"/>
    <property type="match status" value="1"/>
</dbReference>
<evidence type="ECO:0000259" key="7">
    <source>
        <dbReference type="PROSITE" id="PS51462"/>
    </source>
</evidence>
<evidence type="ECO:0000256" key="3">
    <source>
        <dbReference type="ARBA" id="ARBA00022723"/>
    </source>
</evidence>
<dbReference type="SUPFAM" id="SSF55811">
    <property type="entry name" value="Nudix"/>
    <property type="match status" value="1"/>
</dbReference>
<dbReference type="AlphaFoldDB" id="A0A1X7AP41"/>
<accession>A0A1X7AP41</accession>
<keyword evidence="4 8" id="KW-0378">Hydrolase</keyword>
<name>A0A1X7AP41_9GAMM</name>
<evidence type="ECO:0000256" key="1">
    <source>
        <dbReference type="ARBA" id="ARBA00001946"/>
    </source>
</evidence>
<keyword evidence="5 6" id="KW-0460">Magnesium</keyword>
<dbReference type="EC" id="3.6.-.-" evidence="8"/>
<feature type="binding site" evidence="6">
    <location>
        <position position="91"/>
    </location>
    <ligand>
        <name>Mg(2+)</name>
        <dbReference type="ChEBI" id="CHEBI:18420"/>
    </ligand>
</feature>
<evidence type="ECO:0000256" key="6">
    <source>
        <dbReference type="PIRSR" id="PIRSR017340-1"/>
    </source>
</evidence>
<evidence type="ECO:0000256" key="4">
    <source>
        <dbReference type="ARBA" id="ARBA00022801"/>
    </source>
</evidence>
<sequence>MSEHDHPINAYDEQVVVVDMENNIIGSEPRSKVRDERLCHRATFVFIFTSSGQLVFQERTLTKDVWPGFYDLAAGGVVAAGEEYDVAAARELEEEMGVRDVALEPRFHFYYQDDGCCHWGKVYTCVWDGEIIPQPEEVARVVTDDPDRILANPAFRSYTPDSFLALQKLKNDGVF</sequence>
<evidence type="ECO:0000313" key="8">
    <source>
        <dbReference type="EMBL" id="SMA49860.1"/>
    </source>
</evidence>
<keyword evidence="3 6" id="KW-0479">Metal-binding</keyword>
<dbReference type="PROSITE" id="PS00893">
    <property type="entry name" value="NUDIX_BOX"/>
    <property type="match status" value="1"/>
</dbReference>
<keyword evidence="9" id="KW-1185">Reference proteome</keyword>
<dbReference type="InterPro" id="IPR015797">
    <property type="entry name" value="NUDIX_hydrolase-like_dom_sf"/>
</dbReference>